<evidence type="ECO:0000313" key="2">
    <source>
        <dbReference type="Proteomes" id="UP000095283"/>
    </source>
</evidence>
<keyword evidence="2" id="KW-1185">Reference proteome</keyword>
<name>A0A1I7WVN7_HETBA</name>
<organism evidence="2 3">
    <name type="scientific">Heterorhabditis bacteriophora</name>
    <name type="common">Entomopathogenic nematode worm</name>
    <dbReference type="NCBI Taxonomy" id="37862"/>
    <lineage>
        <taxon>Eukaryota</taxon>
        <taxon>Metazoa</taxon>
        <taxon>Ecdysozoa</taxon>
        <taxon>Nematoda</taxon>
        <taxon>Chromadorea</taxon>
        <taxon>Rhabditida</taxon>
        <taxon>Rhabditina</taxon>
        <taxon>Rhabditomorpha</taxon>
        <taxon>Strongyloidea</taxon>
        <taxon>Heterorhabditidae</taxon>
        <taxon>Heterorhabditis</taxon>
    </lineage>
</organism>
<reference evidence="3" key="1">
    <citation type="submission" date="2016-11" db="UniProtKB">
        <authorList>
            <consortium name="WormBaseParasite"/>
        </authorList>
    </citation>
    <scope>IDENTIFICATION</scope>
</reference>
<sequence>MNQLKEETKYERQFMTNSIMKYDICGFYSPCQTKYEYPISTACLPNNNILRKIRHLKSTTTSKGKGGGEIRNAVRREPKM</sequence>
<proteinExistence type="predicted"/>
<dbReference type="WBParaSite" id="Hba_09222">
    <property type="protein sequence ID" value="Hba_09222"/>
    <property type="gene ID" value="Hba_09222"/>
</dbReference>
<feature type="region of interest" description="Disordered" evidence="1">
    <location>
        <begin position="59"/>
        <end position="80"/>
    </location>
</feature>
<feature type="compositionally biased region" description="Basic and acidic residues" evidence="1">
    <location>
        <begin position="66"/>
        <end position="80"/>
    </location>
</feature>
<evidence type="ECO:0000256" key="1">
    <source>
        <dbReference type="SAM" id="MobiDB-lite"/>
    </source>
</evidence>
<dbReference type="AlphaFoldDB" id="A0A1I7WVN7"/>
<accession>A0A1I7WVN7</accession>
<dbReference type="Proteomes" id="UP000095283">
    <property type="component" value="Unplaced"/>
</dbReference>
<protein>
    <submittedName>
        <fullName evidence="3">Ovule protein</fullName>
    </submittedName>
</protein>
<evidence type="ECO:0000313" key="3">
    <source>
        <dbReference type="WBParaSite" id="Hba_09222"/>
    </source>
</evidence>